<evidence type="ECO:0000256" key="7">
    <source>
        <dbReference type="ARBA" id="ARBA00023136"/>
    </source>
</evidence>
<dbReference type="AlphaFoldDB" id="A0A7V6A2M6"/>
<keyword evidence="5 10" id="KW-0378">Hydrolase</keyword>
<dbReference type="InterPro" id="IPR019127">
    <property type="entry name" value="Exosortase"/>
</dbReference>
<dbReference type="GO" id="GO:0005886">
    <property type="term" value="C:plasma membrane"/>
    <property type="evidence" value="ECO:0007669"/>
    <property type="project" value="UniProtKB-SubCell"/>
</dbReference>
<dbReference type="InterPro" id="IPR026392">
    <property type="entry name" value="Exo/Archaeosortase_dom"/>
</dbReference>
<dbReference type="NCBIfam" id="TIGR04178">
    <property type="entry name" value="exo_archaeo"/>
    <property type="match status" value="1"/>
</dbReference>
<feature type="transmembrane region" description="Helical" evidence="8">
    <location>
        <begin position="7"/>
        <end position="28"/>
    </location>
</feature>
<evidence type="ECO:0000256" key="5">
    <source>
        <dbReference type="ARBA" id="ARBA00022801"/>
    </source>
</evidence>
<evidence type="ECO:0000256" key="4">
    <source>
        <dbReference type="ARBA" id="ARBA00022692"/>
    </source>
</evidence>
<dbReference type="InterPro" id="IPR014263">
    <property type="entry name" value="Methanolan_biosynth_EpsI"/>
</dbReference>
<keyword evidence="4 8" id="KW-0812">Transmembrane</keyword>
<feature type="transmembrane region" description="Helical" evidence="8">
    <location>
        <begin position="44"/>
        <end position="62"/>
    </location>
</feature>
<dbReference type="Pfam" id="PF09721">
    <property type="entry name" value="Exosortase_EpsH"/>
    <property type="match status" value="1"/>
</dbReference>
<evidence type="ECO:0000313" key="10">
    <source>
        <dbReference type="EMBL" id="HHS29152.1"/>
    </source>
</evidence>
<evidence type="ECO:0000256" key="6">
    <source>
        <dbReference type="ARBA" id="ARBA00022989"/>
    </source>
</evidence>
<keyword evidence="2" id="KW-1003">Cell membrane</keyword>
<comment type="subcellular location">
    <subcellularLocation>
        <location evidence="1">Cell membrane</location>
        <topology evidence="1">Multi-pass membrane protein</topology>
    </subcellularLocation>
</comment>
<accession>A0A7V6A2M6</accession>
<dbReference type="InterPro" id="IPR026491">
    <property type="entry name" value="ExosortD_VPLPA"/>
</dbReference>
<evidence type="ECO:0000256" key="2">
    <source>
        <dbReference type="ARBA" id="ARBA00022475"/>
    </source>
</evidence>
<comment type="caution">
    <text evidence="10">The sequence shown here is derived from an EMBL/GenBank/DDBJ whole genome shotgun (WGS) entry which is preliminary data.</text>
</comment>
<feature type="transmembrane region" description="Helical" evidence="8">
    <location>
        <begin position="122"/>
        <end position="140"/>
    </location>
</feature>
<keyword evidence="3" id="KW-0645">Protease</keyword>
<evidence type="ECO:0000256" key="3">
    <source>
        <dbReference type="ARBA" id="ARBA00022670"/>
    </source>
</evidence>
<dbReference type="Pfam" id="PF11984">
    <property type="entry name" value="DUF3485"/>
    <property type="match status" value="1"/>
</dbReference>
<evidence type="ECO:0000259" key="9">
    <source>
        <dbReference type="Pfam" id="PF11984"/>
    </source>
</evidence>
<protein>
    <submittedName>
        <fullName evidence="10">VPLPA-CTERM-specific exosortase XrtD</fullName>
        <ecNumber evidence="10">3.4.22.-</ecNumber>
    </submittedName>
</protein>
<reference evidence="10" key="1">
    <citation type="journal article" date="2020" name="mSystems">
        <title>Genome- and Community-Level Interaction Insights into Carbon Utilization and Element Cycling Functions of Hydrothermarchaeota in Hydrothermal Sediment.</title>
        <authorList>
            <person name="Zhou Z."/>
            <person name="Liu Y."/>
            <person name="Xu W."/>
            <person name="Pan J."/>
            <person name="Luo Z.H."/>
            <person name="Li M."/>
        </authorList>
    </citation>
    <scope>NUCLEOTIDE SEQUENCE [LARGE SCALE GENOMIC DNA]</scope>
    <source>
        <strain evidence="10">SpSt-767</strain>
    </source>
</reference>
<keyword evidence="6 8" id="KW-1133">Transmembrane helix</keyword>
<sequence>MTDKDKVFSRLIPITTAVLALAILWFYWPVLAKLFVHLAEDEDYSFGLLLPLVSGYIVYLKLPQIRSYLWRPSWLGPVFIGLGFALYVVGELGADLYVPRVSFVIVMAGLLFLMGGWGLVRLLLFPLFLLILMFPLPGLLTKQLTLPLQLISSRLATAMLQLVGIPAFCQGNIIDLGVRQMQMVEACSGLRYILALLALGVIFCYFFQRRLWKILLLLLVLIPSAIVANAFRVMGMGLWPALQQPGFWHAFSGWLIFVFCLGILGSINWILNKIQPLSPIPPDPLAPPDPAPRRGLAIESYLVIALALVCLGGPLAIRVARAPAVELHQSFDRFPLELGPWHGQLAYIDPEMVKATKSDAHLNAEFRQPGQPPVSLWIAYYETQKKAGGFVHSPKLCLTGGGWTQLNTGIGRIGKDMPINYMVIEQMGNRTLVYYWYVQRGRWFTNEYLNKLYMVLDGLTRRRTDGALVRLITPAEPNMEEAKKRLDAFALQLAPVLPNFIPN</sequence>
<dbReference type="NCBIfam" id="TIGR02602">
    <property type="entry name" value="8TM_EpsH"/>
    <property type="match status" value="1"/>
</dbReference>
<dbReference type="InterPro" id="IPR013426">
    <property type="entry name" value="EpsH-like"/>
</dbReference>
<dbReference type="NCBIfam" id="TIGR02914">
    <property type="entry name" value="EpsI_fam"/>
    <property type="match status" value="1"/>
</dbReference>
<feature type="transmembrane region" description="Helical" evidence="8">
    <location>
        <begin position="251"/>
        <end position="271"/>
    </location>
</feature>
<proteinExistence type="predicted"/>
<feature type="transmembrane region" description="Helical" evidence="8">
    <location>
        <begin position="189"/>
        <end position="207"/>
    </location>
</feature>
<dbReference type="EMBL" id="DTGR01000085">
    <property type="protein sequence ID" value="HHS29152.1"/>
    <property type="molecule type" value="Genomic_DNA"/>
</dbReference>
<evidence type="ECO:0000256" key="8">
    <source>
        <dbReference type="SAM" id="Phobius"/>
    </source>
</evidence>
<dbReference type="GO" id="GO:0006508">
    <property type="term" value="P:proteolysis"/>
    <property type="evidence" value="ECO:0007669"/>
    <property type="project" value="UniProtKB-KW"/>
</dbReference>
<dbReference type="EC" id="3.4.22.-" evidence="10"/>
<keyword evidence="7 8" id="KW-0472">Membrane</keyword>
<organism evidence="10">
    <name type="scientific">Desulfobacca acetoxidans</name>
    <dbReference type="NCBI Taxonomy" id="60893"/>
    <lineage>
        <taxon>Bacteria</taxon>
        <taxon>Pseudomonadati</taxon>
        <taxon>Thermodesulfobacteriota</taxon>
        <taxon>Desulfobaccia</taxon>
        <taxon>Desulfobaccales</taxon>
        <taxon>Desulfobaccaceae</taxon>
        <taxon>Desulfobacca</taxon>
    </lineage>
</organism>
<name>A0A7V6A2M6_9BACT</name>
<dbReference type="GO" id="GO:0008233">
    <property type="term" value="F:peptidase activity"/>
    <property type="evidence" value="ECO:0007669"/>
    <property type="project" value="UniProtKB-KW"/>
</dbReference>
<feature type="transmembrane region" description="Helical" evidence="8">
    <location>
        <begin position="96"/>
        <end position="115"/>
    </location>
</feature>
<feature type="domain" description="Methanolan biosynthesis EpsI" evidence="9">
    <location>
        <begin position="305"/>
        <end position="500"/>
    </location>
</feature>
<evidence type="ECO:0000256" key="1">
    <source>
        <dbReference type="ARBA" id="ARBA00004651"/>
    </source>
</evidence>
<gene>
    <name evidence="10" type="primary">xrtD</name>
    <name evidence="10" type="ORF">ENV52_05560</name>
</gene>
<feature type="transmembrane region" description="Helical" evidence="8">
    <location>
        <begin position="74"/>
        <end position="90"/>
    </location>
</feature>
<feature type="transmembrane region" description="Helical" evidence="8">
    <location>
        <begin position="214"/>
        <end position="231"/>
    </location>
</feature>
<feature type="transmembrane region" description="Helical" evidence="8">
    <location>
        <begin position="301"/>
        <end position="320"/>
    </location>
</feature>
<dbReference type="NCBIfam" id="TIGR04152">
    <property type="entry name" value="exosort_VPLPA"/>
    <property type="match status" value="1"/>
</dbReference>